<dbReference type="RefSeq" id="WP_108213246.1">
    <property type="nucleotide sequence ID" value="NZ_QBKI01000010.1"/>
</dbReference>
<accession>A0A2T5YDV7</accession>
<sequence>MKLPIGKISGSHLDKIFEDSIKYHLDSFFSNISEYYPTLLYSHWRSTVRSIDEMINIPMELNTAEEVEQFLQLKTNFFNHKNLPPLKKVLELLEKKFQKNVAIRFQQLAMMCSAVNQTYTSHNIYIHQGNSLNLSDIENCISYLQSRRAYYVTTLNLIPKIAKGKKAVEYINTFGFLQHLIDSCLVNITTAYYNLLLNHCLPDFEMKSDGIVAKRNFEYNHLEGFFFEPERLSLIDQLELRPEVIVLQTLLPKAANKIFSFSEVENTLTLLGGAFNKYNVMHNDVFKEINHLLKDIKIHLKDDFHVIIEENEFKRIVSKYSALTLYINSNDYFDNLNSYAPFQLVEKNYYTTVVLLIRFVYRTISQSLLKNRTFQIHSGFIFEDKVSKILELKGFLPTGITRINHKEFDLITTRDNKVYNFQCKNNFIDISRVNYDYKKIGRLNMRLCRYYESALKKEIGRESLIKTKTGINEIEHFVVTRFPVITRNRRIINFVDLEKWNLK</sequence>
<dbReference type="Proteomes" id="UP000244225">
    <property type="component" value="Unassembled WGS sequence"/>
</dbReference>
<evidence type="ECO:0000313" key="1">
    <source>
        <dbReference type="EMBL" id="PTX14729.1"/>
    </source>
</evidence>
<comment type="caution">
    <text evidence="1">The sequence shown here is derived from an EMBL/GenBank/DDBJ whole genome shotgun (WGS) entry which is preliminary data.</text>
</comment>
<dbReference type="OrthoDB" id="1490207at2"/>
<proteinExistence type="predicted"/>
<protein>
    <recommendedName>
        <fullName evidence="3">Restriction endonuclease</fullName>
    </recommendedName>
</protein>
<reference evidence="1 2" key="1">
    <citation type="submission" date="2018-04" db="EMBL/GenBank/DDBJ databases">
        <title>Genomic Encyclopedia of Archaeal and Bacterial Type Strains, Phase II (KMG-II): from individual species to whole genera.</title>
        <authorList>
            <person name="Goeker M."/>
        </authorList>
    </citation>
    <scope>NUCLEOTIDE SEQUENCE [LARGE SCALE GENOMIC DNA]</scope>
    <source>
        <strain evidence="1 2">DSM 100162</strain>
    </source>
</reference>
<evidence type="ECO:0000313" key="2">
    <source>
        <dbReference type="Proteomes" id="UP000244225"/>
    </source>
</evidence>
<organism evidence="1 2">
    <name type="scientific">Pontibacter mucosus</name>
    <dbReference type="NCBI Taxonomy" id="1649266"/>
    <lineage>
        <taxon>Bacteria</taxon>
        <taxon>Pseudomonadati</taxon>
        <taxon>Bacteroidota</taxon>
        <taxon>Cytophagia</taxon>
        <taxon>Cytophagales</taxon>
        <taxon>Hymenobacteraceae</taxon>
        <taxon>Pontibacter</taxon>
    </lineage>
</organism>
<dbReference type="AlphaFoldDB" id="A0A2T5YDV7"/>
<gene>
    <name evidence="1" type="ORF">C8N40_110158</name>
</gene>
<name>A0A2T5YDV7_9BACT</name>
<evidence type="ECO:0008006" key="3">
    <source>
        <dbReference type="Google" id="ProtNLM"/>
    </source>
</evidence>
<dbReference type="EMBL" id="QBKI01000010">
    <property type="protein sequence ID" value="PTX14729.1"/>
    <property type="molecule type" value="Genomic_DNA"/>
</dbReference>
<keyword evidence="2" id="KW-1185">Reference proteome</keyword>